<dbReference type="KEGG" id="hdn:Hden_1238"/>
<dbReference type="HOGENOM" id="CLU_911462_0_0_5"/>
<reference evidence="3" key="1">
    <citation type="journal article" date="2011" name="J. Bacteriol.">
        <title>Genome sequences of eight morphologically diverse alphaproteobacteria.</title>
        <authorList>
            <consortium name="US DOE Joint Genome Institute"/>
            <person name="Brown P.J."/>
            <person name="Kysela D.T."/>
            <person name="Buechlein A."/>
            <person name="Hemmerich C."/>
            <person name="Brun Y.V."/>
        </authorList>
    </citation>
    <scope>NUCLEOTIDE SEQUENCE [LARGE SCALE GENOMIC DNA]</scope>
    <source>
        <strain evidence="3">ATCC 51888 / DSM 1869 / NCIB 11706 / TK 0415</strain>
    </source>
</reference>
<dbReference type="STRING" id="582899.Hden_1238"/>
<accession>D8JWD7</accession>
<protein>
    <submittedName>
        <fullName evidence="2">Uncharacterized protein</fullName>
    </submittedName>
</protein>
<dbReference type="AlphaFoldDB" id="D8JWD7"/>
<proteinExistence type="predicted"/>
<gene>
    <name evidence="2" type="ordered locus">Hden_1238</name>
</gene>
<dbReference type="EMBL" id="CP002083">
    <property type="protein sequence ID" value="ADJ23050.1"/>
    <property type="molecule type" value="Genomic_DNA"/>
</dbReference>
<dbReference type="Proteomes" id="UP000002033">
    <property type="component" value="Chromosome"/>
</dbReference>
<keyword evidence="3" id="KW-1185">Reference proteome</keyword>
<name>D8JWD7_HYPDA</name>
<organism evidence="2 3">
    <name type="scientific">Hyphomicrobium denitrificans (strain ATCC 51888 / DSM 1869 / NCIMB 11706 / TK 0415)</name>
    <dbReference type="NCBI Taxonomy" id="582899"/>
    <lineage>
        <taxon>Bacteria</taxon>
        <taxon>Pseudomonadati</taxon>
        <taxon>Pseudomonadota</taxon>
        <taxon>Alphaproteobacteria</taxon>
        <taxon>Hyphomicrobiales</taxon>
        <taxon>Hyphomicrobiaceae</taxon>
        <taxon>Hyphomicrobium</taxon>
    </lineage>
</organism>
<dbReference type="RefSeq" id="WP_013215265.1">
    <property type="nucleotide sequence ID" value="NC_014313.1"/>
</dbReference>
<evidence type="ECO:0000313" key="3">
    <source>
        <dbReference type="Proteomes" id="UP000002033"/>
    </source>
</evidence>
<evidence type="ECO:0000313" key="2">
    <source>
        <dbReference type="EMBL" id="ADJ23050.1"/>
    </source>
</evidence>
<evidence type="ECO:0000256" key="1">
    <source>
        <dbReference type="SAM" id="MobiDB-lite"/>
    </source>
</evidence>
<feature type="region of interest" description="Disordered" evidence="1">
    <location>
        <begin position="1"/>
        <end position="33"/>
    </location>
</feature>
<dbReference type="OrthoDB" id="8457205at2"/>
<sequence>MSENIVGPFGSGVNETTDRPEDADPTGSTDTWFQPCVGGAAGTGTKVPAIWLNKVTALLRRAIRGMGVTDDATDDDMLLKAIQKTVRGLEDKGNPALGVSIHDGVNAGTNNYKLRRLRGSGLTVAIDPTTGEIVLTVGGDAVSLAGLAPVMMIEQRRANLAGAPALTRNAWTTRPINTVLKNQISGASLSASQITLPIGTFRVSFLGTASNAGHHRTRLQNITDNQTLGFGHSADSHSQTGNNDSTLNPSSGICWFTLAAPKTLELQTYYASSISVTARMGDTEDQDIGSGNFHVDGWLEIIKEA</sequence>